<evidence type="ECO:0000256" key="1">
    <source>
        <dbReference type="SAM" id="MobiDB-lite"/>
    </source>
</evidence>
<reference evidence="3 4" key="1">
    <citation type="submission" date="2024-09" db="EMBL/GenBank/DDBJ databases">
        <title>Floridaenema gen nov. (Aerosakkonemataceae, Aerosakkonematales ord. nov., Cyanobacteria) from benthic tropical and subtropical fresh waters, with the description of four new species.</title>
        <authorList>
            <person name="Moretto J.A."/>
            <person name="Berthold D.E."/>
            <person name="Lefler F.W."/>
            <person name="Huang I.-S."/>
            <person name="Laughinghouse H. IV."/>
        </authorList>
    </citation>
    <scope>NUCLEOTIDE SEQUENCE [LARGE SCALE GENOMIC DNA]</scope>
    <source>
        <strain evidence="3 4">BLCC-F46</strain>
    </source>
</reference>
<dbReference type="EMBL" id="JBHFNQ010000190">
    <property type="protein sequence ID" value="MFB2880011.1"/>
    <property type="molecule type" value="Genomic_DNA"/>
</dbReference>
<dbReference type="InterPro" id="IPR025388">
    <property type="entry name" value="Alginate_export_dom"/>
</dbReference>
<feature type="domain" description="Alginate export" evidence="2">
    <location>
        <begin position="329"/>
        <end position="627"/>
    </location>
</feature>
<gene>
    <name evidence="3" type="ORF">ACE1CC_24435</name>
</gene>
<comment type="caution">
    <text evidence="3">The sequence shown here is derived from an EMBL/GenBank/DDBJ whole genome shotgun (WGS) entry which is preliminary data.</text>
</comment>
<dbReference type="Pfam" id="PF13372">
    <property type="entry name" value="Alginate_exp"/>
    <property type="match status" value="1"/>
</dbReference>
<evidence type="ECO:0000313" key="4">
    <source>
        <dbReference type="Proteomes" id="UP001576774"/>
    </source>
</evidence>
<evidence type="ECO:0000259" key="2">
    <source>
        <dbReference type="Pfam" id="PF13372"/>
    </source>
</evidence>
<sequence length="647" mass="72144">MVRCLLWYRYFLGLISISTLSVLGFASVGLAQVTPTVNNNNQVISTRAIDLLEQQNSAEGEQKITLEELSIFDRLQSPNQVSQQTESSSTNSYDPNAGILIPPRVAEGSAIERVYIHLRNPTNDPAKNQQLQQQITETFAIRAGGNFSPLFAERATNQVQQLAFVQSAEYRVYQADNPGGVVVALLVNLQPEDSSKPPESKEPKGIFVTGRFGDFPTLYESDRALVKVILNAGLGVFSDTNSWFGNTQDFVRGNYQPKGTITWPEFYIEPGLAGITKIGDIPLYVYGAFSFTQSATLAPDIFRDDTRFYGAVEKLYGGFLFAQKGSPISFNISAGRQNFQLNRNFLFGQVLGSANALERGASFLNARTVYDNAVLADLRIGQFLIQGFYLNPNELPIADTESRFLGVNLKYNDNRNIEASLAYITVPQSNTIYAFPDGQQQTREGLQVINPRVRWSSPFGIEGLWLESEYAHEWNSNFAMSAHAGYIWGGYTFKNAPWRPSISYRFAAFSGDNPKTSTYERFDSLRGGGLGDWLQGINLAKVYSNGNLLSHRVEFKVQPTDRLQFSVDYFYLFANQLNNLGGNPALSTLESRSIGHEVMLTTRWSISQNLFFLSVGSIAFPSDGIRRAVTDDTNPWFTFQISLFLGF</sequence>
<protein>
    <submittedName>
        <fullName evidence="3">Alginate export family protein</fullName>
    </submittedName>
</protein>
<dbReference type="Proteomes" id="UP001576774">
    <property type="component" value="Unassembled WGS sequence"/>
</dbReference>
<feature type="compositionally biased region" description="Polar residues" evidence="1">
    <location>
        <begin position="78"/>
        <end position="94"/>
    </location>
</feature>
<accession>A0ABV4XBV1</accession>
<proteinExistence type="predicted"/>
<evidence type="ECO:0000313" key="3">
    <source>
        <dbReference type="EMBL" id="MFB2880011.1"/>
    </source>
</evidence>
<organism evidence="3 4">
    <name type="scientific">Floridaenema aerugineum BLCC-F46</name>
    <dbReference type="NCBI Taxonomy" id="3153654"/>
    <lineage>
        <taxon>Bacteria</taxon>
        <taxon>Bacillati</taxon>
        <taxon>Cyanobacteriota</taxon>
        <taxon>Cyanophyceae</taxon>
        <taxon>Oscillatoriophycideae</taxon>
        <taxon>Aerosakkonematales</taxon>
        <taxon>Aerosakkonemataceae</taxon>
        <taxon>Floridanema</taxon>
        <taxon>Floridanema aerugineum</taxon>
    </lineage>
</organism>
<dbReference type="RefSeq" id="WP_413273041.1">
    <property type="nucleotide sequence ID" value="NZ_JBHFNQ010000190.1"/>
</dbReference>
<feature type="region of interest" description="Disordered" evidence="1">
    <location>
        <begin position="78"/>
        <end position="98"/>
    </location>
</feature>
<keyword evidence="4" id="KW-1185">Reference proteome</keyword>
<name>A0ABV4XBV1_9CYAN</name>